<feature type="domain" description="Lipid/polyisoprenoid-binding YceI-like" evidence="2">
    <location>
        <begin position="23"/>
        <end position="171"/>
    </location>
</feature>
<keyword evidence="4" id="KW-1185">Reference proteome</keyword>
<dbReference type="InterPro" id="IPR036761">
    <property type="entry name" value="TTHA0802/YceI-like_sf"/>
</dbReference>
<dbReference type="OrthoDB" id="116832at2"/>
<dbReference type="InterPro" id="IPR007372">
    <property type="entry name" value="Lipid/polyisoprenoid-bd_YceI"/>
</dbReference>
<comment type="caution">
    <text evidence="3">The sequence shown here is derived from an EMBL/GenBank/DDBJ whole genome shotgun (WGS) entry which is preliminary data.</text>
</comment>
<dbReference type="Gene3D" id="2.40.128.110">
    <property type="entry name" value="Lipid/polyisoprenoid-binding, YceI-like"/>
    <property type="match status" value="1"/>
</dbReference>
<dbReference type="SMART" id="SM00867">
    <property type="entry name" value="YceI"/>
    <property type="match status" value="1"/>
</dbReference>
<dbReference type="AlphaFoldDB" id="A0A2W7S0V9"/>
<dbReference type="PANTHER" id="PTHR34406">
    <property type="entry name" value="PROTEIN YCEI"/>
    <property type="match status" value="1"/>
</dbReference>
<reference evidence="3 4" key="1">
    <citation type="submission" date="2018-06" db="EMBL/GenBank/DDBJ databases">
        <title>Genomic Encyclopedia of Archaeal and Bacterial Type Strains, Phase II (KMG-II): from individual species to whole genera.</title>
        <authorList>
            <person name="Goeker M."/>
        </authorList>
    </citation>
    <scope>NUCLEOTIDE SEQUENCE [LARGE SCALE GENOMIC DNA]</scope>
    <source>
        <strain evidence="3 4">DSM 23241</strain>
    </source>
</reference>
<protein>
    <submittedName>
        <fullName evidence="3">YceI-like domain-containing protein</fullName>
    </submittedName>
</protein>
<dbReference type="Proteomes" id="UP000249720">
    <property type="component" value="Unassembled WGS sequence"/>
</dbReference>
<organism evidence="3 4">
    <name type="scientific">Hydrotalea sandarakina</name>
    <dbReference type="NCBI Taxonomy" id="1004304"/>
    <lineage>
        <taxon>Bacteria</taxon>
        <taxon>Pseudomonadati</taxon>
        <taxon>Bacteroidota</taxon>
        <taxon>Chitinophagia</taxon>
        <taxon>Chitinophagales</taxon>
        <taxon>Chitinophagaceae</taxon>
        <taxon>Hydrotalea</taxon>
    </lineage>
</organism>
<sequence>MATKFMLFFLCFTLSIVTVKAQKAYVTRNGQISFVATNDDDVSAVNNEVASRITTNGDITFSLLIKSFFFQYAEMQDHFNSDYLQSNTYPRSDFKGKITNIQSINFSKNGVYPATVQGNLTLHGVTKPITVNGTIEVQGTKIIAKAKFTLQLSDFNIHADRVAKKVAIQFNCTYQ</sequence>
<keyword evidence="1" id="KW-0732">Signal</keyword>
<dbReference type="SUPFAM" id="SSF101874">
    <property type="entry name" value="YceI-like"/>
    <property type="match status" value="1"/>
</dbReference>
<dbReference type="Pfam" id="PF04264">
    <property type="entry name" value="YceI"/>
    <property type="match status" value="1"/>
</dbReference>
<feature type="signal peptide" evidence="1">
    <location>
        <begin position="1"/>
        <end position="21"/>
    </location>
</feature>
<evidence type="ECO:0000259" key="2">
    <source>
        <dbReference type="SMART" id="SM00867"/>
    </source>
</evidence>
<gene>
    <name evidence="3" type="ORF">LX80_00626</name>
</gene>
<dbReference type="EMBL" id="QKZV01000002">
    <property type="protein sequence ID" value="PZX64430.1"/>
    <property type="molecule type" value="Genomic_DNA"/>
</dbReference>
<accession>A0A2W7S0V9</accession>
<evidence type="ECO:0000313" key="4">
    <source>
        <dbReference type="Proteomes" id="UP000249720"/>
    </source>
</evidence>
<proteinExistence type="predicted"/>
<feature type="chain" id="PRO_5015851531" evidence="1">
    <location>
        <begin position="22"/>
        <end position="175"/>
    </location>
</feature>
<name>A0A2W7S0V9_9BACT</name>
<dbReference type="RefSeq" id="WP_111293610.1">
    <property type="nucleotide sequence ID" value="NZ_QKZV01000002.1"/>
</dbReference>
<dbReference type="PANTHER" id="PTHR34406:SF1">
    <property type="entry name" value="PROTEIN YCEI"/>
    <property type="match status" value="1"/>
</dbReference>
<evidence type="ECO:0000313" key="3">
    <source>
        <dbReference type="EMBL" id="PZX64430.1"/>
    </source>
</evidence>
<evidence type="ECO:0000256" key="1">
    <source>
        <dbReference type="SAM" id="SignalP"/>
    </source>
</evidence>